<keyword evidence="3" id="KW-1185">Reference proteome</keyword>
<name>A0ABT5F3S7_9BACT</name>
<organism evidence="2 3">
    <name type="scientific">Polyangium mundeleinium</name>
    <dbReference type="NCBI Taxonomy" id="2995306"/>
    <lineage>
        <taxon>Bacteria</taxon>
        <taxon>Pseudomonadati</taxon>
        <taxon>Myxococcota</taxon>
        <taxon>Polyangia</taxon>
        <taxon>Polyangiales</taxon>
        <taxon>Polyangiaceae</taxon>
        <taxon>Polyangium</taxon>
    </lineage>
</organism>
<reference evidence="2 3" key="1">
    <citation type="submission" date="2022-11" db="EMBL/GenBank/DDBJ databases">
        <title>Minimal conservation of predation-associated metabolite biosynthetic gene clusters underscores biosynthetic potential of Myxococcota including descriptions for ten novel species: Archangium lansinium sp. nov., Myxococcus landrumus sp. nov., Nannocystis bai.</title>
        <authorList>
            <person name="Ahearne A."/>
            <person name="Stevens C."/>
            <person name="Dowd S."/>
        </authorList>
    </citation>
    <scope>NUCLEOTIDE SEQUENCE [LARGE SCALE GENOMIC DNA]</scope>
    <source>
        <strain evidence="2 3">RJM3</strain>
    </source>
</reference>
<gene>
    <name evidence="2" type="ORF">POL67_40585</name>
</gene>
<evidence type="ECO:0000256" key="1">
    <source>
        <dbReference type="SAM" id="SignalP"/>
    </source>
</evidence>
<comment type="caution">
    <text evidence="2">The sequence shown here is derived from an EMBL/GenBank/DDBJ whole genome shotgun (WGS) entry which is preliminary data.</text>
</comment>
<keyword evidence="1" id="KW-0732">Signal</keyword>
<feature type="chain" id="PRO_5045961623" evidence="1">
    <location>
        <begin position="27"/>
        <end position="561"/>
    </location>
</feature>
<evidence type="ECO:0000313" key="3">
    <source>
        <dbReference type="Proteomes" id="UP001221411"/>
    </source>
</evidence>
<protein>
    <submittedName>
        <fullName evidence="2">Uncharacterized protein</fullName>
    </submittedName>
</protein>
<proteinExistence type="predicted"/>
<sequence length="561" mass="56310">MTRLPVRIASLMLGALVAGCGGGAPASPAKPAAATPAPPRVVPGKADGRALLAADAARVQAAGAGALEVVASEYLSEGDKVGAFVEVPLDACALVMARGSPSVVDVDLFAYEDDGTSFAVDESTDARPAILVCPPHPKRLWLATRVVSGSGLVGLGVQSVPTSAVAAVEEAAGARGRSGGETGRLEAWPGLEAKLIAHRAWLGGRWEDVRRAAVPLAPRAATRLTVAIEAGRCLDVFVSPSDEVGSLEVVAEDPAGRILARGKERGRDRAIVLCSATTNEVTVAIRPRASTGLAAVVASRSAPGAGAALDPSARAEHVTETREIDAARAALAKDLAGKGFGAPKTLLVGSAKLGSRAAAAFELPAGCARIDVVAGKPLADAAASLWNDRGALLAEGRGGAGVTLFACGPSGPARIDVEALARPGPFAVELRKDDAAPAALVAHPLAAARLLAVLDAGGARISAAAASSAQVVALDAGARTTLPFDIPARGCVEVTAALDRGGSGLDLRLADASTNENTVTRGRFVLSDRLCAGDAGAKGNAELRLLAGKADALVLVRPLSP</sequence>
<dbReference type="EMBL" id="JAQNDO010000001">
    <property type="protein sequence ID" value="MDC0747701.1"/>
    <property type="molecule type" value="Genomic_DNA"/>
</dbReference>
<feature type="signal peptide" evidence="1">
    <location>
        <begin position="1"/>
        <end position="26"/>
    </location>
</feature>
<accession>A0ABT5F3S7</accession>
<dbReference type="Proteomes" id="UP001221411">
    <property type="component" value="Unassembled WGS sequence"/>
</dbReference>
<dbReference type="PROSITE" id="PS51257">
    <property type="entry name" value="PROKAR_LIPOPROTEIN"/>
    <property type="match status" value="1"/>
</dbReference>
<evidence type="ECO:0000313" key="2">
    <source>
        <dbReference type="EMBL" id="MDC0747701.1"/>
    </source>
</evidence>
<dbReference type="RefSeq" id="WP_271926291.1">
    <property type="nucleotide sequence ID" value="NZ_JAQNDO010000001.1"/>
</dbReference>